<dbReference type="InterPro" id="IPR036097">
    <property type="entry name" value="HisK_dim/P_sf"/>
</dbReference>
<comment type="catalytic activity">
    <reaction evidence="1">
        <text>ATP + protein L-histidine = ADP + protein N-phospho-L-histidine.</text>
        <dbReference type="EC" id="2.7.13.3"/>
    </reaction>
</comment>
<dbReference type="SMART" id="SM00387">
    <property type="entry name" value="HATPase_c"/>
    <property type="match status" value="1"/>
</dbReference>
<reference evidence="9 10" key="1">
    <citation type="submission" date="2018-06" db="EMBL/GenBank/DDBJ databases">
        <title>Genome sequencing of Oceanotoga sp. sy52.</title>
        <authorList>
            <person name="Mori K."/>
        </authorList>
    </citation>
    <scope>NUCLEOTIDE SEQUENCE [LARGE SCALE GENOMIC DNA]</scope>
    <source>
        <strain evidence="10">sy52</strain>
    </source>
</reference>
<keyword evidence="3" id="KW-0597">Phosphoprotein</keyword>
<dbReference type="PANTHER" id="PTHR43711">
    <property type="entry name" value="TWO-COMPONENT HISTIDINE KINASE"/>
    <property type="match status" value="1"/>
</dbReference>
<dbReference type="EC" id="2.7.13.3" evidence="2"/>
<evidence type="ECO:0000256" key="6">
    <source>
        <dbReference type="ARBA" id="ARBA00023012"/>
    </source>
</evidence>
<dbReference type="SUPFAM" id="SSF55874">
    <property type="entry name" value="ATPase domain of HSP90 chaperone/DNA topoisomerase II/histidine kinase"/>
    <property type="match status" value="1"/>
</dbReference>
<dbReference type="Pfam" id="PF02518">
    <property type="entry name" value="HATPase_c"/>
    <property type="match status" value="1"/>
</dbReference>
<keyword evidence="6" id="KW-0902">Two-component regulatory system</keyword>
<evidence type="ECO:0000256" key="2">
    <source>
        <dbReference type="ARBA" id="ARBA00012438"/>
    </source>
</evidence>
<evidence type="ECO:0000256" key="5">
    <source>
        <dbReference type="ARBA" id="ARBA00022777"/>
    </source>
</evidence>
<dbReference type="Gene3D" id="1.10.287.130">
    <property type="match status" value="1"/>
</dbReference>
<dbReference type="Pfam" id="PF00512">
    <property type="entry name" value="HisKA"/>
    <property type="match status" value="1"/>
</dbReference>
<dbReference type="PROSITE" id="PS50109">
    <property type="entry name" value="HIS_KIN"/>
    <property type="match status" value="1"/>
</dbReference>
<evidence type="ECO:0000256" key="7">
    <source>
        <dbReference type="SAM" id="Phobius"/>
    </source>
</evidence>
<dbReference type="InterPro" id="IPR050736">
    <property type="entry name" value="Sensor_HK_Regulatory"/>
</dbReference>
<keyword evidence="10" id="KW-1185">Reference proteome</keyword>
<dbReference type="Gene3D" id="3.30.565.10">
    <property type="entry name" value="Histidine kinase-like ATPase, C-terminal domain"/>
    <property type="match status" value="1"/>
</dbReference>
<dbReference type="Proteomes" id="UP000516361">
    <property type="component" value="Chromosome"/>
</dbReference>
<keyword evidence="7" id="KW-0472">Membrane</keyword>
<name>A0A7G1G8V1_9BACT</name>
<evidence type="ECO:0000256" key="4">
    <source>
        <dbReference type="ARBA" id="ARBA00022679"/>
    </source>
</evidence>
<dbReference type="InterPro" id="IPR036890">
    <property type="entry name" value="HATPase_C_sf"/>
</dbReference>
<protein>
    <recommendedName>
        <fullName evidence="2">histidine kinase</fullName>
        <ecNumber evidence="2">2.7.13.3</ecNumber>
    </recommendedName>
</protein>
<sequence length="624" mass="73075">MKKTFSNKIIKIININFIIYSISLILSAYLVSYYIINVYIMNNLDTIFNTKKYFMKNIQETINSEFLMYKKYGIKNFKLIDSIYGNGKFEFHNKTINFIPHKGIIKDKDDQYIYFSYNYNTKYLIGINLNKIVKYLNIKNKANDFIVILKTSEGFVLPQNIIFNSLINKNLNEDTIVLKTKTERYNVKLGKEYGIDFFVLINSKIIDTYTTYIAIAAFTFLLIIIIINKTNSIFVQRSIEKPINTLITGIKNIKTKKSSEIIYEEDDEFKILSNEFNALYKQLRVTILDLKQSEENAKKASEFKSNVLKTLSHEIKTPLHSILGFTEYLKLKLNDEKDIEILNTVRKSSSDLLKKFEKLFERSKIETEPENIKLNLENFNLKTTILKIASIYESECSKKNIKFNLSFKLENLNTQFLDKIKIEKVLIELLDNALKFTEKGEINFTIENDEKNLYFSIEDTGKGIKADEIDIIFEDFFQSEHFLTRTTEGMGMGLSISNFYIKVMDGKIKFKSKKIGTIVNLEIPTELTLKKIKNLSIEKDFKNLSISKKKLENIQLNLEKDIREIINTTNLKLFKEKLNTLYTYTKSNNLNTLSNILFDLKNKSMGFSKEYLEELHNLFLYKIF</sequence>
<organism evidence="9 10">
    <name type="scientific">Tepiditoga spiralis</name>
    <dbReference type="NCBI Taxonomy" id="2108365"/>
    <lineage>
        <taxon>Bacteria</taxon>
        <taxon>Thermotogati</taxon>
        <taxon>Thermotogota</taxon>
        <taxon>Thermotogae</taxon>
        <taxon>Petrotogales</taxon>
        <taxon>Petrotogaceae</taxon>
        <taxon>Tepiditoga</taxon>
    </lineage>
</organism>
<dbReference type="InterPro" id="IPR003661">
    <property type="entry name" value="HisK_dim/P_dom"/>
</dbReference>
<dbReference type="InterPro" id="IPR003594">
    <property type="entry name" value="HATPase_dom"/>
</dbReference>
<evidence type="ECO:0000256" key="1">
    <source>
        <dbReference type="ARBA" id="ARBA00000085"/>
    </source>
</evidence>
<evidence type="ECO:0000259" key="8">
    <source>
        <dbReference type="PROSITE" id="PS50109"/>
    </source>
</evidence>
<dbReference type="SMART" id="SM00388">
    <property type="entry name" value="HisKA"/>
    <property type="match status" value="1"/>
</dbReference>
<accession>A0A7G1G8V1</accession>
<dbReference type="KEGG" id="ocy:OSSY52_06230"/>
<dbReference type="PRINTS" id="PR00344">
    <property type="entry name" value="BCTRLSENSOR"/>
</dbReference>
<dbReference type="AlphaFoldDB" id="A0A7G1G8V1"/>
<keyword evidence="5" id="KW-0418">Kinase</keyword>
<dbReference type="Gene3D" id="6.10.340.10">
    <property type="match status" value="1"/>
</dbReference>
<dbReference type="PANTHER" id="PTHR43711:SF26">
    <property type="entry name" value="SENSOR HISTIDINE KINASE RCSC"/>
    <property type="match status" value="1"/>
</dbReference>
<proteinExistence type="predicted"/>
<feature type="transmembrane region" description="Helical" evidence="7">
    <location>
        <begin position="12"/>
        <end position="36"/>
    </location>
</feature>
<gene>
    <name evidence="9" type="ORF">OSSY52_06230</name>
</gene>
<dbReference type="InterPro" id="IPR004358">
    <property type="entry name" value="Sig_transdc_His_kin-like_C"/>
</dbReference>
<dbReference type="SUPFAM" id="SSF47384">
    <property type="entry name" value="Homodimeric domain of signal transducing histidine kinase"/>
    <property type="match status" value="1"/>
</dbReference>
<feature type="domain" description="Histidine kinase" evidence="8">
    <location>
        <begin position="310"/>
        <end position="527"/>
    </location>
</feature>
<keyword evidence="4" id="KW-0808">Transferase</keyword>
<dbReference type="CDD" id="cd00082">
    <property type="entry name" value="HisKA"/>
    <property type="match status" value="1"/>
</dbReference>
<evidence type="ECO:0000313" key="10">
    <source>
        <dbReference type="Proteomes" id="UP000516361"/>
    </source>
</evidence>
<dbReference type="GO" id="GO:0000155">
    <property type="term" value="F:phosphorelay sensor kinase activity"/>
    <property type="evidence" value="ECO:0007669"/>
    <property type="project" value="InterPro"/>
</dbReference>
<evidence type="ECO:0000256" key="3">
    <source>
        <dbReference type="ARBA" id="ARBA00022553"/>
    </source>
</evidence>
<feature type="transmembrane region" description="Helical" evidence="7">
    <location>
        <begin position="209"/>
        <end position="227"/>
    </location>
</feature>
<dbReference type="EMBL" id="AP018712">
    <property type="protein sequence ID" value="BBE30482.1"/>
    <property type="molecule type" value="Genomic_DNA"/>
</dbReference>
<dbReference type="RefSeq" id="WP_190615575.1">
    <property type="nucleotide sequence ID" value="NZ_AP018712.1"/>
</dbReference>
<keyword evidence="7" id="KW-1133">Transmembrane helix</keyword>
<keyword evidence="7" id="KW-0812">Transmembrane</keyword>
<dbReference type="InParanoid" id="A0A7G1G8V1"/>
<dbReference type="InterPro" id="IPR005467">
    <property type="entry name" value="His_kinase_dom"/>
</dbReference>
<evidence type="ECO:0000313" key="9">
    <source>
        <dbReference type="EMBL" id="BBE30482.1"/>
    </source>
</evidence>